<accession>A0A5N6TLM1</accession>
<reference evidence="2 3" key="1">
    <citation type="submission" date="2019-04" db="EMBL/GenBank/DDBJ databases">
        <title>Friends and foes A comparative genomics study of 23 Aspergillus species from section Flavi.</title>
        <authorList>
            <consortium name="DOE Joint Genome Institute"/>
            <person name="Kjaerbolling I."/>
            <person name="Vesth T."/>
            <person name="Frisvad J.C."/>
            <person name="Nybo J.L."/>
            <person name="Theobald S."/>
            <person name="Kildgaard S."/>
            <person name="Isbrandt T."/>
            <person name="Kuo A."/>
            <person name="Sato A."/>
            <person name="Lyhne E.K."/>
            <person name="Kogle M.E."/>
            <person name="Wiebenga A."/>
            <person name="Kun R.S."/>
            <person name="Lubbers R.J."/>
            <person name="Makela M.R."/>
            <person name="Barry K."/>
            <person name="Chovatia M."/>
            <person name="Clum A."/>
            <person name="Daum C."/>
            <person name="Haridas S."/>
            <person name="He G."/>
            <person name="LaButti K."/>
            <person name="Lipzen A."/>
            <person name="Mondo S."/>
            <person name="Riley R."/>
            <person name="Salamov A."/>
            <person name="Simmons B.A."/>
            <person name="Magnuson J.K."/>
            <person name="Henrissat B."/>
            <person name="Mortensen U.H."/>
            <person name="Larsen T.O."/>
            <person name="Devries R.P."/>
            <person name="Grigoriev I.V."/>
            <person name="Machida M."/>
            <person name="Baker S.E."/>
            <person name="Andersen M.R."/>
        </authorList>
    </citation>
    <scope>NUCLEOTIDE SEQUENCE [LARGE SCALE GENOMIC DNA]</scope>
    <source>
        <strain evidence="2 3">IBT 18842</strain>
    </source>
</reference>
<proteinExistence type="predicted"/>
<feature type="signal peptide" evidence="1">
    <location>
        <begin position="1"/>
        <end position="29"/>
    </location>
</feature>
<evidence type="ECO:0000256" key="1">
    <source>
        <dbReference type="SAM" id="SignalP"/>
    </source>
</evidence>
<sequence length="122" mass="13393">MITVHNLMVYLLPWTLVQTFRACAQGTHCQDPHMSTKGKRDGQQFTAFAPHPLLHPEIGRKLSFDCIPFSIPIQTSGVLLALCIQGDSQTPCPGATWPVSSQTMICIFHIAPLAELQELHGG</sequence>
<protein>
    <recommendedName>
        <fullName evidence="4">Secreted protein</fullName>
    </recommendedName>
</protein>
<evidence type="ECO:0000313" key="2">
    <source>
        <dbReference type="EMBL" id="KAE8147238.1"/>
    </source>
</evidence>
<name>A0A5N6TLM1_ASPAV</name>
<dbReference type="AlphaFoldDB" id="A0A5N6TLM1"/>
<gene>
    <name evidence="2" type="ORF">BDV25DRAFT_36675</name>
</gene>
<organism evidence="2 3">
    <name type="scientific">Aspergillus avenaceus</name>
    <dbReference type="NCBI Taxonomy" id="36643"/>
    <lineage>
        <taxon>Eukaryota</taxon>
        <taxon>Fungi</taxon>
        <taxon>Dikarya</taxon>
        <taxon>Ascomycota</taxon>
        <taxon>Pezizomycotina</taxon>
        <taxon>Eurotiomycetes</taxon>
        <taxon>Eurotiomycetidae</taxon>
        <taxon>Eurotiales</taxon>
        <taxon>Aspergillaceae</taxon>
        <taxon>Aspergillus</taxon>
        <taxon>Aspergillus subgen. Circumdati</taxon>
    </lineage>
</organism>
<dbReference type="EMBL" id="ML742218">
    <property type="protein sequence ID" value="KAE8147238.1"/>
    <property type="molecule type" value="Genomic_DNA"/>
</dbReference>
<keyword evidence="3" id="KW-1185">Reference proteome</keyword>
<evidence type="ECO:0008006" key="4">
    <source>
        <dbReference type="Google" id="ProtNLM"/>
    </source>
</evidence>
<dbReference type="Proteomes" id="UP000325780">
    <property type="component" value="Unassembled WGS sequence"/>
</dbReference>
<keyword evidence="1" id="KW-0732">Signal</keyword>
<feature type="chain" id="PRO_5024889460" description="Secreted protein" evidence="1">
    <location>
        <begin position="30"/>
        <end position="122"/>
    </location>
</feature>
<evidence type="ECO:0000313" key="3">
    <source>
        <dbReference type="Proteomes" id="UP000325780"/>
    </source>
</evidence>